<organism evidence="1 2">
    <name type="scientific">Cnephaeus nilssonii</name>
    <name type="common">Northern bat</name>
    <name type="synonym">Eptesicus nilssonii</name>
    <dbReference type="NCBI Taxonomy" id="3371016"/>
    <lineage>
        <taxon>Eukaryota</taxon>
        <taxon>Metazoa</taxon>
        <taxon>Chordata</taxon>
        <taxon>Craniata</taxon>
        <taxon>Vertebrata</taxon>
        <taxon>Euteleostomi</taxon>
        <taxon>Mammalia</taxon>
        <taxon>Eutheria</taxon>
        <taxon>Laurasiatheria</taxon>
        <taxon>Chiroptera</taxon>
        <taxon>Yangochiroptera</taxon>
        <taxon>Vespertilionidae</taxon>
        <taxon>Cnephaeus</taxon>
    </lineage>
</organism>
<comment type="caution">
    <text evidence="1">The sequence shown here is derived from an EMBL/GenBank/DDBJ whole genome shotgun (WGS) entry which is preliminary data.</text>
</comment>
<dbReference type="SUPFAM" id="SSF64593">
    <property type="entry name" value="Intermediate filament protein, coiled coil region"/>
    <property type="match status" value="1"/>
</dbReference>
<dbReference type="AlphaFoldDB" id="A0AA40HMT2"/>
<accession>A0AA40HMT2</accession>
<dbReference type="Gene3D" id="1.20.5.170">
    <property type="match status" value="1"/>
</dbReference>
<evidence type="ECO:0000313" key="2">
    <source>
        <dbReference type="Proteomes" id="UP001177744"/>
    </source>
</evidence>
<proteinExistence type="predicted"/>
<gene>
    <name evidence="1" type="ORF">QTO34_005885</name>
</gene>
<name>A0AA40HMT2_CNENI</name>
<keyword evidence="2" id="KW-1185">Reference proteome</keyword>
<protein>
    <submittedName>
        <fullName evidence="1">Uncharacterized protein</fullName>
    </submittedName>
</protein>
<dbReference type="Proteomes" id="UP001177744">
    <property type="component" value="Unassembled WGS sequence"/>
</dbReference>
<evidence type="ECO:0000313" key="1">
    <source>
        <dbReference type="EMBL" id="KAK1333501.1"/>
    </source>
</evidence>
<sequence length="85" mass="9903">MHYVMKTEQLNQILLPLEAELAQIWAEEQCQAQEYEALLNIKTYSRQVLKKSADLQPKACVTAARWVPKHIWAALQKVREQVALR</sequence>
<reference evidence="1" key="1">
    <citation type="submission" date="2023-06" db="EMBL/GenBank/DDBJ databases">
        <title>Reference genome for the Northern bat (Eptesicus nilssonii), a most northern bat species.</title>
        <authorList>
            <person name="Laine V.N."/>
            <person name="Pulliainen A.T."/>
            <person name="Lilley T.M."/>
        </authorList>
    </citation>
    <scope>NUCLEOTIDE SEQUENCE</scope>
    <source>
        <strain evidence="1">BLF_Eptnil</strain>
        <tissue evidence="1">Kidney</tissue>
    </source>
</reference>
<dbReference type="EMBL" id="JAULJE010000016">
    <property type="protein sequence ID" value="KAK1333501.1"/>
    <property type="molecule type" value="Genomic_DNA"/>
</dbReference>